<dbReference type="RefSeq" id="WP_345938017.1">
    <property type="nucleotide sequence ID" value="NZ_JBBKTW010000007.1"/>
</dbReference>
<dbReference type="Proteomes" id="UP001413721">
    <property type="component" value="Unassembled WGS sequence"/>
</dbReference>
<keyword evidence="6" id="KW-0560">Oxidoreductase</keyword>
<keyword evidence="4" id="KW-0472">Membrane</keyword>
<evidence type="ECO:0000313" key="7">
    <source>
        <dbReference type="Proteomes" id="UP001413721"/>
    </source>
</evidence>
<gene>
    <name evidence="6" type="ORF">WG926_18820</name>
</gene>
<evidence type="ECO:0000313" key="6">
    <source>
        <dbReference type="EMBL" id="MEN2990373.1"/>
    </source>
</evidence>
<dbReference type="Gene3D" id="3.30.70.2450">
    <property type="match status" value="1"/>
</dbReference>
<name>A0ABU9YNJ0_9PROT</name>
<dbReference type="Gene3D" id="3.40.30.120">
    <property type="match status" value="1"/>
</dbReference>
<keyword evidence="7" id="KW-1185">Reference proteome</keyword>
<dbReference type="SUPFAM" id="SSF51905">
    <property type="entry name" value="FAD/NAD(P)-binding domain"/>
    <property type="match status" value="1"/>
</dbReference>
<keyword evidence="4" id="KW-0812">Transmembrane</keyword>
<dbReference type="Gene3D" id="3.50.50.60">
    <property type="entry name" value="FAD/NAD(P)-binding domain"/>
    <property type="match status" value="1"/>
</dbReference>
<dbReference type="GO" id="GO:0004497">
    <property type="term" value="F:monooxygenase activity"/>
    <property type="evidence" value="ECO:0007669"/>
    <property type="project" value="UniProtKB-KW"/>
</dbReference>
<proteinExistence type="predicted"/>
<feature type="domain" description="FAD-binding" evidence="5">
    <location>
        <begin position="18"/>
        <end position="358"/>
    </location>
</feature>
<dbReference type="PANTHER" id="PTHR43004:SF19">
    <property type="entry name" value="BINDING MONOOXYGENASE, PUTATIVE (JCVI)-RELATED"/>
    <property type="match status" value="1"/>
</dbReference>
<sequence>MSETAHTPTTPPAPTTPPILIVGAGPTGLTLALALTACGIACRIVDKAAERTQVSKALAVWSGSLEAFAGLGVARSIIDAGIRMTHMRVGDGGRELAAMPIAEGVDSAFPFVVIIPQSETERLLAEHLAARGVTIERGLDLVAVDQTAHAVRAVLRPAGHDDDRADSAVTAAYVVGCDGARSAARHAMDIPFTGYTEPQTFILSDTTMAGPLDPTSLYVWWGQGGSVALFPIGDGVWRTFAMRDDPDDQSPPDLEEMQAQLNRCGPPGLVAGDPTWLSAFRVNERLVECYRRGRVLLAGDAAHIHSPAGGQGMNTGIQDAVNLAWKLAAVLQGRGDATTLLDSYEAERRPVARQVIDGAAQKLHVGMVARGTATRLLRDVAVSVVSKLPMLRRKLQVELSETALRYDTGALISRPAPQTAHRHPAPGERALDGPHGEGPFWRHLSVSHHCLLVFADALPPALAQSRSHCGTAIAVVTVALTDDPDGTLAARYDARPGSGDWVLIRPDQFIGARGRADDAAAFDAYARMALLPAG</sequence>
<keyword evidence="3" id="KW-0274">FAD</keyword>
<dbReference type="EMBL" id="JBBKTW010000007">
    <property type="protein sequence ID" value="MEN2990373.1"/>
    <property type="molecule type" value="Genomic_DNA"/>
</dbReference>
<feature type="transmembrane region" description="Helical" evidence="4">
    <location>
        <begin position="57"/>
        <end position="78"/>
    </location>
</feature>
<comment type="cofactor">
    <cofactor evidence="1">
        <name>FAD</name>
        <dbReference type="ChEBI" id="CHEBI:57692"/>
    </cofactor>
</comment>
<keyword evidence="4" id="KW-1133">Transmembrane helix</keyword>
<evidence type="ECO:0000259" key="5">
    <source>
        <dbReference type="Pfam" id="PF01494"/>
    </source>
</evidence>
<reference evidence="6 7" key="1">
    <citation type="submission" date="2024-03" db="EMBL/GenBank/DDBJ databases">
        <title>High-quality draft genome sequencing of Tistrella sp. BH-R2-4.</title>
        <authorList>
            <person name="Dong C."/>
        </authorList>
    </citation>
    <scope>NUCLEOTIDE SEQUENCE [LARGE SCALE GENOMIC DNA]</scope>
    <source>
        <strain evidence="6 7">BH-R2-4</strain>
    </source>
</reference>
<comment type="caution">
    <text evidence="6">The sequence shown here is derived from an EMBL/GenBank/DDBJ whole genome shotgun (WGS) entry which is preliminary data.</text>
</comment>
<evidence type="ECO:0000256" key="1">
    <source>
        <dbReference type="ARBA" id="ARBA00001974"/>
    </source>
</evidence>
<evidence type="ECO:0000256" key="4">
    <source>
        <dbReference type="SAM" id="Phobius"/>
    </source>
</evidence>
<evidence type="ECO:0000256" key="2">
    <source>
        <dbReference type="ARBA" id="ARBA00022630"/>
    </source>
</evidence>
<dbReference type="Pfam" id="PF01494">
    <property type="entry name" value="FAD_binding_3"/>
    <property type="match status" value="1"/>
</dbReference>
<dbReference type="InterPro" id="IPR002938">
    <property type="entry name" value="FAD-bd"/>
</dbReference>
<evidence type="ECO:0000256" key="3">
    <source>
        <dbReference type="ARBA" id="ARBA00022827"/>
    </source>
</evidence>
<dbReference type="PRINTS" id="PR00420">
    <property type="entry name" value="RNGMNOXGNASE"/>
</dbReference>
<feature type="transmembrane region" description="Helical" evidence="4">
    <location>
        <begin position="20"/>
        <end position="45"/>
    </location>
</feature>
<protein>
    <submittedName>
        <fullName evidence="6">FAD-dependent monooxygenase</fullName>
    </submittedName>
</protein>
<keyword evidence="2" id="KW-0285">Flavoprotein</keyword>
<dbReference type="PANTHER" id="PTHR43004">
    <property type="entry name" value="TRK SYSTEM POTASSIUM UPTAKE PROTEIN"/>
    <property type="match status" value="1"/>
</dbReference>
<keyword evidence="6" id="KW-0503">Monooxygenase</keyword>
<dbReference type="InterPro" id="IPR050641">
    <property type="entry name" value="RIFMO-like"/>
</dbReference>
<accession>A0ABU9YNJ0</accession>
<dbReference type="InterPro" id="IPR036188">
    <property type="entry name" value="FAD/NAD-bd_sf"/>
</dbReference>
<organism evidence="6 7">
    <name type="scientific">Tistrella arctica</name>
    <dbReference type="NCBI Taxonomy" id="3133430"/>
    <lineage>
        <taxon>Bacteria</taxon>
        <taxon>Pseudomonadati</taxon>
        <taxon>Pseudomonadota</taxon>
        <taxon>Alphaproteobacteria</taxon>
        <taxon>Geminicoccales</taxon>
        <taxon>Geminicoccaceae</taxon>
        <taxon>Tistrella</taxon>
    </lineage>
</organism>